<dbReference type="AlphaFoldDB" id="A0A6F8YA56"/>
<dbReference type="PRINTS" id="PR00038">
    <property type="entry name" value="HTHLUXR"/>
</dbReference>
<dbReference type="GO" id="GO:0003677">
    <property type="term" value="F:DNA binding"/>
    <property type="evidence" value="ECO:0007669"/>
    <property type="project" value="UniProtKB-KW"/>
</dbReference>
<keyword evidence="2 6" id="KW-0238">DNA-binding</keyword>
<dbReference type="PROSITE" id="PS50110">
    <property type="entry name" value="RESPONSE_REGULATORY"/>
    <property type="match status" value="1"/>
</dbReference>
<keyword evidence="1 3" id="KW-0597">Phosphoprotein</keyword>
<keyword evidence="7" id="KW-1185">Reference proteome</keyword>
<evidence type="ECO:0000256" key="2">
    <source>
        <dbReference type="ARBA" id="ARBA00023125"/>
    </source>
</evidence>
<dbReference type="Pfam" id="PF00072">
    <property type="entry name" value="Response_reg"/>
    <property type="match status" value="1"/>
</dbReference>
<evidence type="ECO:0000256" key="1">
    <source>
        <dbReference type="ARBA" id="ARBA00022553"/>
    </source>
</evidence>
<dbReference type="InterPro" id="IPR058245">
    <property type="entry name" value="NreC/VraR/RcsB-like_REC"/>
</dbReference>
<dbReference type="PROSITE" id="PS50043">
    <property type="entry name" value="HTH_LUXR_2"/>
    <property type="match status" value="1"/>
</dbReference>
<evidence type="ECO:0000259" key="5">
    <source>
        <dbReference type="PROSITE" id="PS50110"/>
    </source>
</evidence>
<dbReference type="KEGG" id="psuu:Psuf_003270"/>
<evidence type="ECO:0000256" key="3">
    <source>
        <dbReference type="PROSITE-ProRule" id="PRU00169"/>
    </source>
</evidence>
<accession>A0A6F8YA56</accession>
<dbReference type="GO" id="GO:0006355">
    <property type="term" value="P:regulation of DNA-templated transcription"/>
    <property type="evidence" value="ECO:0007669"/>
    <property type="project" value="InterPro"/>
</dbReference>
<sequence>MALMVRIAVVDDHPIARHGLSGLLEPMPDLEVVASVGGPDALPREPDGTLAVDLVILDLYLDGERPALDTIRALSEQRPVLVISASREPADVVAAMQSGASGYVTKHAERDAYRSAIQAVADGEFYLSSQLADLIQAAVDGGQVARDRPVLAPREQEALSYIARGFTHRQTATRMGVSTATVNTYVARIRAKLQLGNKAELALAALRYVEPRRPAQG</sequence>
<dbReference type="GO" id="GO:0000160">
    <property type="term" value="P:phosphorelay signal transduction system"/>
    <property type="evidence" value="ECO:0007669"/>
    <property type="project" value="InterPro"/>
</dbReference>
<dbReference type="InterPro" id="IPR000792">
    <property type="entry name" value="Tscrpt_reg_LuxR_C"/>
</dbReference>
<dbReference type="CDD" id="cd06170">
    <property type="entry name" value="LuxR_C_like"/>
    <property type="match status" value="1"/>
</dbReference>
<gene>
    <name evidence="6" type="primary">narL_1</name>
    <name evidence="6" type="ORF">Psuf_003270</name>
</gene>
<feature type="domain" description="HTH luxR-type" evidence="4">
    <location>
        <begin position="144"/>
        <end position="209"/>
    </location>
</feature>
<dbReference type="SUPFAM" id="SSF46894">
    <property type="entry name" value="C-terminal effector domain of the bipartite response regulators"/>
    <property type="match status" value="1"/>
</dbReference>
<protein>
    <submittedName>
        <fullName evidence="6">DNA-binding response regulator</fullName>
    </submittedName>
</protein>
<evidence type="ECO:0000259" key="4">
    <source>
        <dbReference type="PROSITE" id="PS50043"/>
    </source>
</evidence>
<dbReference type="InterPro" id="IPR016032">
    <property type="entry name" value="Sig_transdc_resp-reg_C-effctor"/>
</dbReference>
<dbReference type="InterPro" id="IPR001789">
    <property type="entry name" value="Sig_transdc_resp-reg_receiver"/>
</dbReference>
<reference evidence="6 7" key="1">
    <citation type="submission" date="2020-03" db="EMBL/GenBank/DDBJ databases">
        <title>Whole genome shotgun sequence of Phytohabitans suffuscus NBRC 105367.</title>
        <authorList>
            <person name="Komaki H."/>
            <person name="Tamura T."/>
        </authorList>
    </citation>
    <scope>NUCLEOTIDE SEQUENCE [LARGE SCALE GENOMIC DNA]</scope>
    <source>
        <strain evidence="6 7">NBRC 105367</strain>
    </source>
</reference>
<dbReference type="InterPro" id="IPR011006">
    <property type="entry name" value="CheY-like_superfamily"/>
</dbReference>
<name>A0A6F8YA56_9ACTN</name>
<dbReference type="Gene3D" id="3.40.50.2300">
    <property type="match status" value="1"/>
</dbReference>
<feature type="modified residue" description="4-aspartylphosphate" evidence="3">
    <location>
        <position position="58"/>
    </location>
</feature>
<dbReference type="PANTHER" id="PTHR43214:SF38">
    <property type="entry name" value="NITRATE_NITRITE RESPONSE REGULATOR PROTEIN NARL"/>
    <property type="match status" value="1"/>
</dbReference>
<dbReference type="SMART" id="SM00448">
    <property type="entry name" value="REC"/>
    <property type="match status" value="1"/>
</dbReference>
<evidence type="ECO:0000313" key="6">
    <source>
        <dbReference type="EMBL" id="BCB83014.1"/>
    </source>
</evidence>
<dbReference type="EMBL" id="AP022871">
    <property type="protein sequence ID" value="BCB83014.1"/>
    <property type="molecule type" value="Genomic_DNA"/>
</dbReference>
<dbReference type="SUPFAM" id="SSF52172">
    <property type="entry name" value="CheY-like"/>
    <property type="match status" value="1"/>
</dbReference>
<reference evidence="6 7" key="2">
    <citation type="submission" date="2020-03" db="EMBL/GenBank/DDBJ databases">
        <authorList>
            <person name="Ichikawa N."/>
            <person name="Kimura A."/>
            <person name="Kitahashi Y."/>
            <person name="Uohara A."/>
        </authorList>
    </citation>
    <scope>NUCLEOTIDE SEQUENCE [LARGE SCALE GENOMIC DNA]</scope>
    <source>
        <strain evidence="6 7">NBRC 105367</strain>
    </source>
</reference>
<evidence type="ECO:0000313" key="7">
    <source>
        <dbReference type="Proteomes" id="UP000503011"/>
    </source>
</evidence>
<dbReference type="InterPro" id="IPR039420">
    <property type="entry name" value="WalR-like"/>
</dbReference>
<dbReference type="Pfam" id="PF00196">
    <property type="entry name" value="GerE"/>
    <property type="match status" value="1"/>
</dbReference>
<dbReference type="PANTHER" id="PTHR43214">
    <property type="entry name" value="TWO-COMPONENT RESPONSE REGULATOR"/>
    <property type="match status" value="1"/>
</dbReference>
<dbReference type="Proteomes" id="UP000503011">
    <property type="component" value="Chromosome"/>
</dbReference>
<feature type="domain" description="Response regulatory" evidence="5">
    <location>
        <begin position="6"/>
        <end position="121"/>
    </location>
</feature>
<dbReference type="CDD" id="cd17535">
    <property type="entry name" value="REC_NarL-like"/>
    <property type="match status" value="1"/>
</dbReference>
<organism evidence="6 7">
    <name type="scientific">Phytohabitans suffuscus</name>
    <dbReference type="NCBI Taxonomy" id="624315"/>
    <lineage>
        <taxon>Bacteria</taxon>
        <taxon>Bacillati</taxon>
        <taxon>Actinomycetota</taxon>
        <taxon>Actinomycetes</taxon>
        <taxon>Micromonosporales</taxon>
        <taxon>Micromonosporaceae</taxon>
    </lineage>
</organism>
<proteinExistence type="predicted"/>
<dbReference type="SMART" id="SM00421">
    <property type="entry name" value="HTH_LUXR"/>
    <property type="match status" value="1"/>
</dbReference>